<gene>
    <name evidence="1" type="ORF">CLV58_109106</name>
</gene>
<dbReference type="EMBL" id="PVTE01000009">
    <property type="protein sequence ID" value="PRY38379.1"/>
    <property type="molecule type" value="Genomic_DNA"/>
</dbReference>
<evidence type="ECO:0000313" key="2">
    <source>
        <dbReference type="Proteomes" id="UP000238375"/>
    </source>
</evidence>
<evidence type="ECO:0000313" key="1">
    <source>
        <dbReference type="EMBL" id="PRY38379.1"/>
    </source>
</evidence>
<keyword evidence="2" id="KW-1185">Reference proteome</keyword>
<comment type="caution">
    <text evidence="1">The sequence shown here is derived from an EMBL/GenBank/DDBJ whole genome shotgun (WGS) entry which is preliminary data.</text>
</comment>
<dbReference type="RefSeq" id="WP_106138113.1">
    <property type="nucleotide sequence ID" value="NZ_PVTE01000009.1"/>
</dbReference>
<name>A0A2T0SYA1_9BACT</name>
<protein>
    <submittedName>
        <fullName evidence="1">Uncharacterized protein</fullName>
    </submittedName>
</protein>
<proteinExistence type="predicted"/>
<sequence>MYNDLTDLQVGEFVRLVDTTDEELEKTNYQIGRIYRVKKIPEIGATGPTFFWFNHYIELDGLVWLDGVTSYHTHPRIYSRCFERIHPFQARVAQALHQLNQPTYE</sequence>
<dbReference type="Proteomes" id="UP000238375">
    <property type="component" value="Unassembled WGS sequence"/>
</dbReference>
<accession>A0A2T0SYA1</accession>
<dbReference type="AlphaFoldDB" id="A0A2T0SYA1"/>
<reference evidence="1 2" key="1">
    <citation type="submission" date="2018-03" db="EMBL/GenBank/DDBJ databases">
        <title>Genomic Encyclopedia of Archaeal and Bacterial Type Strains, Phase II (KMG-II): from individual species to whole genera.</title>
        <authorList>
            <person name="Goeker M."/>
        </authorList>
    </citation>
    <scope>NUCLEOTIDE SEQUENCE [LARGE SCALE GENOMIC DNA]</scope>
    <source>
        <strain evidence="1 2">DSM 28354</strain>
    </source>
</reference>
<organism evidence="1 2">
    <name type="scientific">Spirosoma oryzae</name>
    <dbReference type="NCBI Taxonomy" id="1469603"/>
    <lineage>
        <taxon>Bacteria</taxon>
        <taxon>Pseudomonadati</taxon>
        <taxon>Bacteroidota</taxon>
        <taxon>Cytophagia</taxon>
        <taxon>Cytophagales</taxon>
        <taxon>Cytophagaceae</taxon>
        <taxon>Spirosoma</taxon>
    </lineage>
</organism>